<dbReference type="GO" id="GO:0006412">
    <property type="term" value="P:translation"/>
    <property type="evidence" value="ECO:0007669"/>
    <property type="project" value="UniProtKB-UniRule"/>
</dbReference>
<evidence type="ECO:0000256" key="5">
    <source>
        <dbReference type="ARBA" id="ARBA00022917"/>
    </source>
</evidence>
<proteinExistence type="inferred from homology"/>
<evidence type="ECO:0000256" key="4">
    <source>
        <dbReference type="ARBA" id="ARBA00022840"/>
    </source>
</evidence>
<evidence type="ECO:0000256" key="6">
    <source>
        <dbReference type="ARBA" id="ARBA00047407"/>
    </source>
</evidence>
<evidence type="ECO:0000313" key="10">
    <source>
        <dbReference type="Proteomes" id="UP000034875"/>
    </source>
</evidence>
<dbReference type="HAMAP" id="MF_00120">
    <property type="entry name" value="GatA"/>
    <property type="match status" value="1"/>
</dbReference>
<dbReference type="InterPro" id="IPR023631">
    <property type="entry name" value="Amidase_dom"/>
</dbReference>
<dbReference type="InterPro" id="IPR036928">
    <property type="entry name" value="AS_sf"/>
</dbReference>
<evidence type="ECO:0000256" key="7">
    <source>
        <dbReference type="HAMAP-Rule" id="MF_00120"/>
    </source>
</evidence>
<dbReference type="InterPro" id="IPR000120">
    <property type="entry name" value="Amidase"/>
</dbReference>
<evidence type="ECO:0000256" key="1">
    <source>
        <dbReference type="ARBA" id="ARBA00008069"/>
    </source>
</evidence>
<feature type="active site" description="Acyl-ester intermediate" evidence="7">
    <location>
        <position position="122"/>
    </location>
</feature>
<dbReference type="EC" id="6.3.5.7" evidence="7"/>
<dbReference type="GO" id="GO:0030956">
    <property type="term" value="C:glutamyl-tRNA(Gln) amidotransferase complex"/>
    <property type="evidence" value="ECO:0007669"/>
    <property type="project" value="InterPro"/>
</dbReference>
<dbReference type="GO" id="GO:0016740">
    <property type="term" value="F:transferase activity"/>
    <property type="evidence" value="ECO:0007669"/>
    <property type="project" value="UniProtKB-KW"/>
</dbReference>
<comment type="similarity">
    <text evidence="1 7">Belongs to the amidase family. GatA subfamily.</text>
</comment>
<dbReference type="InterPro" id="IPR004412">
    <property type="entry name" value="GatA"/>
</dbReference>
<evidence type="ECO:0000313" key="9">
    <source>
        <dbReference type="EMBL" id="KKS42728.1"/>
    </source>
</evidence>
<dbReference type="EMBL" id="LCCZ01000037">
    <property type="protein sequence ID" value="KKS42728.1"/>
    <property type="molecule type" value="Genomic_DNA"/>
</dbReference>
<evidence type="ECO:0000256" key="2">
    <source>
        <dbReference type="ARBA" id="ARBA00022598"/>
    </source>
</evidence>
<reference evidence="9 10" key="1">
    <citation type="journal article" date="2015" name="Nature">
        <title>rRNA introns, odd ribosomes, and small enigmatic genomes across a large radiation of phyla.</title>
        <authorList>
            <person name="Brown C.T."/>
            <person name="Hug L.A."/>
            <person name="Thomas B.C."/>
            <person name="Sharon I."/>
            <person name="Castelle C.J."/>
            <person name="Singh A."/>
            <person name="Wilkins M.J."/>
            <person name="Williams K.H."/>
            <person name="Banfield J.F."/>
        </authorList>
    </citation>
    <scope>NUCLEOTIDE SEQUENCE [LARGE SCALE GENOMIC DNA]</scope>
</reference>
<dbReference type="PROSITE" id="PS00571">
    <property type="entry name" value="AMIDASES"/>
    <property type="match status" value="1"/>
</dbReference>
<comment type="function">
    <text evidence="7">Allows the formation of correctly charged Gln-tRNA(Gln) through the transamidation of misacylated Glu-tRNA(Gln) in organisms which lack glutaminyl-tRNA synthetase. The reaction takes place in the presence of glutamine and ATP through an activated gamma-phospho-Glu-tRNA(Gln).</text>
</comment>
<gene>
    <name evidence="7" type="primary">gatA</name>
    <name evidence="9" type="ORF">UV05_C0037G0008</name>
</gene>
<accession>A0A0G1BZ65</accession>
<dbReference type="PANTHER" id="PTHR11895:SF151">
    <property type="entry name" value="GLUTAMYL-TRNA(GLN) AMIDOTRANSFERASE SUBUNIT A"/>
    <property type="match status" value="1"/>
</dbReference>
<dbReference type="GO" id="GO:0050567">
    <property type="term" value="F:glutaminyl-tRNA synthase (glutamine-hydrolyzing) activity"/>
    <property type="evidence" value="ECO:0007669"/>
    <property type="project" value="UniProtKB-UniRule"/>
</dbReference>
<keyword evidence="2 7" id="KW-0436">Ligase</keyword>
<keyword evidence="4 7" id="KW-0067">ATP-binding</keyword>
<comment type="caution">
    <text evidence="9">The sequence shown here is derived from an EMBL/GenBank/DDBJ whole genome shotgun (WGS) entry which is preliminary data.</text>
</comment>
<evidence type="ECO:0000259" key="8">
    <source>
        <dbReference type="Pfam" id="PF01425"/>
    </source>
</evidence>
<dbReference type="GO" id="GO:0005524">
    <property type="term" value="F:ATP binding"/>
    <property type="evidence" value="ECO:0007669"/>
    <property type="project" value="UniProtKB-KW"/>
</dbReference>
<organism evidence="9 10">
    <name type="scientific">candidate division CPR1 bacterium GW2011_GWA2_42_17</name>
    <dbReference type="NCBI Taxonomy" id="1618341"/>
    <lineage>
        <taxon>Bacteria</taxon>
        <taxon>candidate division CPR1</taxon>
    </lineage>
</organism>
<feature type="domain" description="Amidase" evidence="8">
    <location>
        <begin position="22"/>
        <end position="90"/>
    </location>
</feature>
<feature type="domain" description="Amidase" evidence="8">
    <location>
        <begin position="91"/>
        <end position="419"/>
    </location>
</feature>
<sequence>MLSIFIFMDVKNLTLLGAKKLLDNKELSAQELWRACFDYAKEQDKDIHAYLRFQEDEKKWQGVPIAVKDNMLAIGMPTTCASKILENYQPLERVPGGSSGGSAAAVASGTALAALGSDTGGSIRQPASFCGVVGLKPTYGRVSRYGLVAMASSLDQIGIFTKDVKDAAYLLEIISGFDKYDSTSSRENIPNYLELLDKEVKGLKIGVPKEYFTKGMDADVEKRVLDAIKKYESLGAEIVEISLPHTEYALAVYYILMPAEVSSNLARFDGIRYGYSIERDLENGNATLDDVYKISRAQGFGPEPRRRIMLGTFVLSHGYYDAYYLKAQKVRTKIIEDFQKAFEKIDVIAAPTTPTPAFKIGEKISDPLTMYLSDIFTVSANLAGVPALSLPCGTVEREGKKLPVGLQLIGKHFDESTILRTAFALEQELK</sequence>
<keyword evidence="9" id="KW-0808">Transferase</keyword>
<evidence type="ECO:0000256" key="3">
    <source>
        <dbReference type="ARBA" id="ARBA00022741"/>
    </source>
</evidence>
<dbReference type="PANTHER" id="PTHR11895">
    <property type="entry name" value="TRANSAMIDASE"/>
    <property type="match status" value="1"/>
</dbReference>
<comment type="subunit">
    <text evidence="7">Heterotrimer of A, B and C subunits.</text>
</comment>
<dbReference type="SUPFAM" id="SSF75304">
    <property type="entry name" value="Amidase signature (AS) enzymes"/>
    <property type="match status" value="1"/>
</dbReference>
<feature type="active site" description="Charge relay system" evidence="7">
    <location>
        <position position="68"/>
    </location>
</feature>
<comment type="catalytic activity">
    <reaction evidence="6 7">
        <text>L-glutamyl-tRNA(Gln) + L-glutamine + ATP + H2O = L-glutaminyl-tRNA(Gln) + L-glutamate + ADP + phosphate + H(+)</text>
        <dbReference type="Rhea" id="RHEA:17521"/>
        <dbReference type="Rhea" id="RHEA-COMP:9681"/>
        <dbReference type="Rhea" id="RHEA-COMP:9684"/>
        <dbReference type="ChEBI" id="CHEBI:15377"/>
        <dbReference type="ChEBI" id="CHEBI:15378"/>
        <dbReference type="ChEBI" id="CHEBI:29985"/>
        <dbReference type="ChEBI" id="CHEBI:30616"/>
        <dbReference type="ChEBI" id="CHEBI:43474"/>
        <dbReference type="ChEBI" id="CHEBI:58359"/>
        <dbReference type="ChEBI" id="CHEBI:78520"/>
        <dbReference type="ChEBI" id="CHEBI:78521"/>
        <dbReference type="ChEBI" id="CHEBI:456216"/>
        <dbReference type="EC" id="6.3.5.7"/>
    </reaction>
</comment>
<protein>
    <recommendedName>
        <fullName evidence="7">Glutamyl-tRNA(Gln) amidotransferase subunit A</fullName>
        <shortName evidence="7">Glu-ADT subunit A</shortName>
        <ecNumber evidence="7">6.3.5.7</ecNumber>
    </recommendedName>
</protein>
<dbReference type="InterPro" id="IPR020556">
    <property type="entry name" value="Amidase_CS"/>
</dbReference>
<dbReference type="AlphaFoldDB" id="A0A0G1BZ65"/>
<keyword evidence="3 7" id="KW-0547">Nucleotide-binding</keyword>
<dbReference type="Gene3D" id="3.90.1300.10">
    <property type="entry name" value="Amidase signature (AS) domain"/>
    <property type="match status" value="2"/>
</dbReference>
<feature type="active site" description="Charge relay system" evidence="7">
    <location>
        <position position="98"/>
    </location>
</feature>
<keyword evidence="5 7" id="KW-0648">Protein biosynthesis</keyword>
<name>A0A0G1BZ65_9BACT</name>
<dbReference type="Proteomes" id="UP000034875">
    <property type="component" value="Unassembled WGS sequence"/>
</dbReference>
<dbReference type="Pfam" id="PF01425">
    <property type="entry name" value="Amidase"/>
    <property type="match status" value="2"/>
</dbReference>
<dbReference type="PATRIC" id="fig|1618341.3.peg.564"/>